<feature type="transmembrane region" description="Helical" evidence="1">
    <location>
        <begin position="47"/>
        <end position="69"/>
    </location>
</feature>
<organism evidence="2 3">
    <name type="scientific">Natronococcus pandeyae</name>
    <dbReference type="NCBI Taxonomy" id="2055836"/>
    <lineage>
        <taxon>Archaea</taxon>
        <taxon>Methanobacteriati</taxon>
        <taxon>Methanobacteriota</taxon>
        <taxon>Stenosarchaea group</taxon>
        <taxon>Halobacteria</taxon>
        <taxon>Halobacteriales</taxon>
        <taxon>Natrialbaceae</taxon>
        <taxon>Natronococcus</taxon>
    </lineage>
</organism>
<dbReference type="Proteomes" id="UP000766904">
    <property type="component" value="Unassembled WGS sequence"/>
</dbReference>
<comment type="caution">
    <text evidence="2">The sequence shown here is derived from an EMBL/GenBank/DDBJ whole genome shotgun (WGS) entry which is preliminary data.</text>
</comment>
<feature type="transmembrane region" description="Helical" evidence="1">
    <location>
        <begin position="21"/>
        <end position="41"/>
    </location>
</feature>
<dbReference type="EMBL" id="PHNJ01000003">
    <property type="protein sequence ID" value="TYL39154.1"/>
    <property type="molecule type" value="Genomic_DNA"/>
</dbReference>
<keyword evidence="1" id="KW-1133">Transmembrane helix</keyword>
<keyword evidence="1" id="KW-0812">Transmembrane</keyword>
<evidence type="ECO:0000313" key="2">
    <source>
        <dbReference type="EMBL" id="TYL39154.1"/>
    </source>
</evidence>
<reference evidence="2" key="1">
    <citation type="submission" date="2017-11" db="EMBL/GenBank/DDBJ databases">
        <authorList>
            <person name="Kajale S.C."/>
            <person name="Sharma A."/>
        </authorList>
    </citation>
    <scope>NUCLEOTIDE SEQUENCE</scope>
    <source>
        <strain evidence="2">LS1_42</strain>
    </source>
</reference>
<dbReference type="RefSeq" id="WP_148857295.1">
    <property type="nucleotide sequence ID" value="NZ_PHNJ01000003.1"/>
</dbReference>
<gene>
    <name evidence="2" type="ORF">CV102_07655</name>
</gene>
<keyword evidence="1" id="KW-0472">Membrane</keyword>
<evidence type="ECO:0000256" key="1">
    <source>
        <dbReference type="SAM" id="Phobius"/>
    </source>
</evidence>
<proteinExistence type="predicted"/>
<name>A0A8J8Q582_9EURY</name>
<sequence length="70" mass="7315">MSRDPRRSSRTGVLTTPSARLAIVFVLLVGFSGGLIALQGGASLIEIGLAILGGLVAGGGLLWYLYWILE</sequence>
<protein>
    <submittedName>
        <fullName evidence="2">Uncharacterized protein</fullName>
    </submittedName>
</protein>
<dbReference type="AlphaFoldDB" id="A0A8J8Q582"/>
<keyword evidence="3" id="KW-1185">Reference proteome</keyword>
<accession>A0A8J8Q582</accession>
<evidence type="ECO:0000313" key="3">
    <source>
        <dbReference type="Proteomes" id="UP000766904"/>
    </source>
</evidence>